<evidence type="ECO:0000256" key="1">
    <source>
        <dbReference type="SAM" id="MobiDB-lite"/>
    </source>
</evidence>
<accession>A0A7W5Z5G8</accession>
<dbReference type="Proteomes" id="UP000537592">
    <property type="component" value="Unassembled WGS sequence"/>
</dbReference>
<reference evidence="2 3" key="1">
    <citation type="submission" date="2020-08" db="EMBL/GenBank/DDBJ databases">
        <title>Genomic Encyclopedia of Type Strains, Phase IV (KMG-IV): sequencing the most valuable type-strain genomes for metagenomic binning, comparative biology and taxonomic classification.</title>
        <authorList>
            <person name="Goeker M."/>
        </authorList>
    </citation>
    <scope>NUCLEOTIDE SEQUENCE [LARGE SCALE GENOMIC DNA]</scope>
    <source>
        <strain evidence="2 3">DSM 28760</strain>
    </source>
</reference>
<dbReference type="AlphaFoldDB" id="A0A7W5Z5G8"/>
<feature type="region of interest" description="Disordered" evidence="1">
    <location>
        <begin position="1"/>
        <end position="20"/>
    </location>
</feature>
<evidence type="ECO:0000313" key="3">
    <source>
        <dbReference type="Proteomes" id="UP000537592"/>
    </source>
</evidence>
<feature type="compositionally biased region" description="Basic residues" evidence="1">
    <location>
        <begin position="1"/>
        <end position="15"/>
    </location>
</feature>
<gene>
    <name evidence="2" type="ORF">FHS81_002135</name>
</gene>
<comment type="caution">
    <text evidence="2">The sequence shown here is derived from an EMBL/GenBank/DDBJ whole genome shotgun (WGS) entry which is preliminary data.</text>
</comment>
<proteinExistence type="predicted"/>
<evidence type="ECO:0000313" key="2">
    <source>
        <dbReference type="EMBL" id="MBB3810047.1"/>
    </source>
</evidence>
<name>A0A7W5Z5G8_9HYPH</name>
<dbReference type="EMBL" id="JACICC010000004">
    <property type="protein sequence ID" value="MBB3810047.1"/>
    <property type="molecule type" value="Genomic_DNA"/>
</dbReference>
<keyword evidence="3" id="KW-1185">Reference proteome</keyword>
<protein>
    <submittedName>
        <fullName evidence="2">Uncharacterized protein</fullName>
    </submittedName>
</protein>
<sequence length="160" mass="17144">MSAIHVRRLHGKSHPRITISGNGGAEGCPFASLAGAAHVTLTDGRRHKAVAQMGNHRRCQAETPADLQYGPQKPTDGCKRIPVALPDGLGRAMRAAVRDQRRAYIIRPLYQQDVLALGKPTGNAVKVLAEGRRISFADVSQHAQQMVTAQADGQLAALRA</sequence>
<organism evidence="2 3">
    <name type="scientific">Pseudochelatococcus contaminans</name>
    <dbReference type="NCBI Taxonomy" id="1538103"/>
    <lineage>
        <taxon>Bacteria</taxon>
        <taxon>Pseudomonadati</taxon>
        <taxon>Pseudomonadota</taxon>
        <taxon>Alphaproteobacteria</taxon>
        <taxon>Hyphomicrobiales</taxon>
        <taxon>Chelatococcaceae</taxon>
        <taxon>Pseudochelatococcus</taxon>
    </lineage>
</organism>